<dbReference type="AlphaFoldDB" id="A0A9W9HS63"/>
<evidence type="ECO:0000313" key="1">
    <source>
        <dbReference type="EMBL" id="KAJ5156451.1"/>
    </source>
</evidence>
<protein>
    <submittedName>
        <fullName evidence="1">Uncharacterized protein</fullName>
    </submittedName>
</protein>
<reference evidence="1" key="1">
    <citation type="submission" date="2022-11" db="EMBL/GenBank/DDBJ databases">
        <authorList>
            <person name="Petersen C."/>
        </authorList>
    </citation>
    <scope>NUCLEOTIDE SEQUENCE</scope>
    <source>
        <strain evidence="1">IBT 21917</strain>
    </source>
</reference>
<proteinExistence type="predicted"/>
<accession>A0A9W9HS63</accession>
<gene>
    <name evidence="1" type="ORF">N7492_009254</name>
</gene>
<dbReference type="OrthoDB" id="2823490at2759"/>
<dbReference type="EMBL" id="JAPQKO010000006">
    <property type="protein sequence ID" value="KAJ5156451.1"/>
    <property type="molecule type" value="Genomic_DNA"/>
</dbReference>
<evidence type="ECO:0000313" key="2">
    <source>
        <dbReference type="Proteomes" id="UP001146351"/>
    </source>
</evidence>
<keyword evidence="2" id="KW-1185">Reference proteome</keyword>
<dbReference type="Proteomes" id="UP001146351">
    <property type="component" value="Unassembled WGS sequence"/>
</dbReference>
<reference evidence="1" key="2">
    <citation type="journal article" date="2023" name="IMA Fungus">
        <title>Comparative genomic study of the Penicillium genus elucidates a diverse pangenome and 15 lateral gene transfer events.</title>
        <authorList>
            <person name="Petersen C."/>
            <person name="Sorensen T."/>
            <person name="Nielsen M.R."/>
            <person name="Sondergaard T.E."/>
            <person name="Sorensen J.L."/>
            <person name="Fitzpatrick D.A."/>
            <person name="Frisvad J.C."/>
            <person name="Nielsen K.L."/>
        </authorList>
    </citation>
    <scope>NUCLEOTIDE SEQUENCE</scope>
    <source>
        <strain evidence="1">IBT 21917</strain>
    </source>
</reference>
<sequence length="353" mass="40999">MVSFLTLPAELRALVIYQVLCSENNPPSRPFENGRIDFQDIDYRAWRSRAKILNENRNQHCPSNVASLLRTNRQLSAETQAILDIERQKSKLRYALDISVLHDYTLFVTWLSVPWISNRVDSLVANIRLFGHILPQEIAKTLSGDGGRLGFHWSFYAVLERFLRYGPVDGKKTQTKGDSKKSFYRRNPTFEDRDMTVKELTLNIDSAEDSLEFPPDEIDYRRWSTRHHGIERFRHPQAASDELIKYRTRPEWLAKYLLGEIRGLLYMGYHTASYGKILYESIGTLRVVAGGEEIATVDLASELASLSFNDPGDTFGDVWPRENRIPAFWEWKKQTLERRQQLGFPVVWPKDQN</sequence>
<organism evidence="1 2">
    <name type="scientific">Penicillium capsulatum</name>
    <dbReference type="NCBI Taxonomy" id="69766"/>
    <lineage>
        <taxon>Eukaryota</taxon>
        <taxon>Fungi</taxon>
        <taxon>Dikarya</taxon>
        <taxon>Ascomycota</taxon>
        <taxon>Pezizomycotina</taxon>
        <taxon>Eurotiomycetes</taxon>
        <taxon>Eurotiomycetidae</taxon>
        <taxon>Eurotiales</taxon>
        <taxon>Aspergillaceae</taxon>
        <taxon>Penicillium</taxon>
    </lineage>
</organism>
<name>A0A9W9HS63_9EURO</name>
<comment type="caution">
    <text evidence="1">The sequence shown here is derived from an EMBL/GenBank/DDBJ whole genome shotgun (WGS) entry which is preliminary data.</text>
</comment>